<name>A0A0A0LQD8_CUCSA</name>
<feature type="compositionally biased region" description="Low complexity" evidence="1">
    <location>
        <begin position="165"/>
        <end position="183"/>
    </location>
</feature>
<dbReference type="GO" id="GO:0031124">
    <property type="term" value="P:mRNA 3'-end processing"/>
    <property type="evidence" value="ECO:0007669"/>
    <property type="project" value="InterPro"/>
</dbReference>
<feature type="compositionally biased region" description="Polar residues" evidence="1">
    <location>
        <begin position="71"/>
        <end position="111"/>
    </location>
</feature>
<dbReference type="Gene3D" id="1.10.20.70">
    <property type="entry name" value="Transcription termination and cleavage factor, C-terminal domain"/>
    <property type="match status" value="1"/>
</dbReference>
<gene>
    <name evidence="4" type="ORF">Csa_1G042320</name>
</gene>
<feature type="domain" description="Cleavage stimulation factor subunit 2 hinge" evidence="3">
    <location>
        <begin position="15"/>
        <end position="73"/>
    </location>
</feature>
<dbReference type="Gene3D" id="1.25.40.630">
    <property type="match status" value="1"/>
</dbReference>
<evidence type="ECO:0008006" key="6">
    <source>
        <dbReference type="Google" id="ProtNLM"/>
    </source>
</evidence>
<dbReference type="GO" id="GO:0009749">
    <property type="term" value="P:response to glucose"/>
    <property type="evidence" value="ECO:0007669"/>
    <property type="project" value="EnsemblPlants"/>
</dbReference>
<dbReference type="EMBL" id="CM002922">
    <property type="protein sequence ID" value="KGN64120.1"/>
    <property type="molecule type" value="Genomic_DNA"/>
</dbReference>
<organism evidence="4 5">
    <name type="scientific">Cucumis sativus</name>
    <name type="common">Cucumber</name>
    <dbReference type="NCBI Taxonomy" id="3659"/>
    <lineage>
        <taxon>Eukaryota</taxon>
        <taxon>Viridiplantae</taxon>
        <taxon>Streptophyta</taxon>
        <taxon>Embryophyta</taxon>
        <taxon>Tracheophyta</taxon>
        <taxon>Spermatophyta</taxon>
        <taxon>Magnoliopsida</taxon>
        <taxon>eudicotyledons</taxon>
        <taxon>Gunneridae</taxon>
        <taxon>Pentapetalae</taxon>
        <taxon>rosids</taxon>
        <taxon>fabids</taxon>
        <taxon>Cucurbitales</taxon>
        <taxon>Cucurbitaceae</taxon>
        <taxon>Benincaseae</taxon>
        <taxon>Cucumis</taxon>
    </lineage>
</organism>
<feature type="region of interest" description="Disordered" evidence="1">
    <location>
        <begin position="216"/>
        <end position="360"/>
    </location>
</feature>
<dbReference type="PANTHER" id="PTHR47866:SF2">
    <property type="entry name" value="HYDROXYPROLINE-RICH GLYCOPROTEIN FAMILY PROTEIN"/>
    <property type="match status" value="1"/>
</dbReference>
<dbReference type="Gramene" id="KGN64120">
    <property type="protein sequence ID" value="KGN64120"/>
    <property type="gene ID" value="Csa_1G042320"/>
</dbReference>
<dbReference type="OMA" id="NSQSMQM"/>
<dbReference type="GO" id="GO:0035194">
    <property type="term" value="P:regulatory ncRNA-mediated post-transcriptional gene silencing"/>
    <property type="evidence" value="ECO:0000318"/>
    <property type="project" value="GO_Central"/>
</dbReference>
<sequence length="398" mass="43102">MAGKQVSGAGLPESIAGMSKNQLYDIMSQMKTLIEQNQQQAKQILIQNPLLTKALFQAQIMLGMVRPPQVPSIQPSASQHSQPSTQATQQSNLQPTQTSAPQISLQEQTSAPPLAPSRKQYQNQPSMPISSTTLPTANIQPRPTPLIPLQTPQHPKGFDIPQANPISVPQPSQIPSVSPILPSAAQPPLLHQPQISTASMQLQQPLQTAEIHHLPPQAQLPPHSRPPTGPNFHQHYPPQMGHNMNYQPPGIPQHVSQPMFHSGTKLPPGLGNSFPQGQSGLPSQPPPPQSMYQAGGSKLGTEFMNQVGTSKPADRGPWMPGPPENPTLPQQLSGPPPIPSVPGGQMGPNNQPRPAPPLSQEMEKMLLQQVMSLTPEQINLLPPEQRNQVLQLQKILRQ</sequence>
<dbReference type="Pfam" id="PF14304">
    <property type="entry name" value="CSTF_C"/>
    <property type="match status" value="1"/>
</dbReference>
<dbReference type="PANTHER" id="PTHR47866">
    <property type="entry name" value="HYDROXYPROLINE-RICH GLYCOPROTEIN FAMILY PROTEIN"/>
    <property type="match status" value="1"/>
</dbReference>
<dbReference type="KEGG" id="csv:101206596"/>
<dbReference type="OrthoDB" id="272703at2759"/>
<dbReference type="AlphaFoldDB" id="A0A0A0LQD8"/>
<evidence type="ECO:0000313" key="4">
    <source>
        <dbReference type="EMBL" id="KGN64120.1"/>
    </source>
</evidence>
<feature type="domain" description="Transcription termination and cleavage factor C-terminal" evidence="2">
    <location>
        <begin position="366"/>
        <end position="397"/>
    </location>
</feature>
<dbReference type="GO" id="GO:0006396">
    <property type="term" value="P:RNA processing"/>
    <property type="evidence" value="ECO:0000318"/>
    <property type="project" value="GO_Central"/>
</dbReference>
<reference evidence="4 5" key="1">
    <citation type="journal article" date="2009" name="Nat. Genet.">
        <title>The genome of the cucumber, Cucumis sativus L.</title>
        <authorList>
            <person name="Huang S."/>
            <person name="Li R."/>
            <person name="Zhang Z."/>
            <person name="Li L."/>
            <person name="Gu X."/>
            <person name="Fan W."/>
            <person name="Lucas W.J."/>
            <person name="Wang X."/>
            <person name="Xie B."/>
            <person name="Ni P."/>
            <person name="Ren Y."/>
            <person name="Zhu H."/>
            <person name="Li J."/>
            <person name="Lin K."/>
            <person name="Jin W."/>
            <person name="Fei Z."/>
            <person name="Li G."/>
            <person name="Staub J."/>
            <person name="Kilian A."/>
            <person name="van der Vossen E.A."/>
            <person name="Wu Y."/>
            <person name="Guo J."/>
            <person name="He J."/>
            <person name="Jia Z."/>
            <person name="Ren Y."/>
            <person name="Tian G."/>
            <person name="Lu Y."/>
            <person name="Ruan J."/>
            <person name="Qian W."/>
            <person name="Wang M."/>
            <person name="Huang Q."/>
            <person name="Li B."/>
            <person name="Xuan Z."/>
            <person name="Cao J."/>
            <person name="Asan"/>
            <person name="Wu Z."/>
            <person name="Zhang J."/>
            <person name="Cai Q."/>
            <person name="Bai Y."/>
            <person name="Zhao B."/>
            <person name="Han Y."/>
            <person name="Li Y."/>
            <person name="Li X."/>
            <person name="Wang S."/>
            <person name="Shi Q."/>
            <person name="Liu S."/>
            <person name="Cho W.K."/>
            <person name="Kim J.Y."/>
            <person name="Xu Y."/>
            <person name="Heller-Uszynska K."/>
            <person name="Miao H."/>
            <person name="Cheng Z."/>
            <person name="Zhang S."/>
            <person name="Wu J."/>
            <person name="Yang Y."/>
            <person name="Kang H."/>
            <person name="Li M."/>
            <person name="Liang H."/>
            <person name="Ren X."/>
            <person name="Shi Z."/>
            <person name="Wen M."/>
            <person name="Jian M."/>
            <person name="Yang H."/>
            <person name="Zhang G."/>
            <person name="Yang Z."/>
            <person name="Chen R."/>
            <person name="Liu S."/>
            <person name="Li J."/>
            <person name="Ma L."/>
            <person name="Liu H."/>
            <person name="Zhou Y."/>
            <person name="Zhao J."/>
            <person name="Fang X."/>
            <person name="Li G."/>
            <person name="Fang L."/>
            <person name="Li Y."/>
            <person name="Liu D."/>
            <person name="Zheng H."/>
            <person name="Zhang Y."/>
            <person name="Qin N."/>
            <person name="Li Z."/>
            <person name="Yang G."/>
            <person name="Yang S."/>
            <person name="Bolund L."/>
            <person name="Kristiansen K."/>
            <person name="Zheng H."/>
            <person name="Li S."/>
            <person name="Zhang X."/>
            <person name="Yang H."/>
            <person name="Wang J."/>
            <person name="Sun R."/>
            <person name="Zhang B."/>
            <person name="Jiang S."/>
            <person name="Wang J."/>
            <person name="Du Y."/>
            <person name="Li S."/>
        </authorList>
    </citation>
    <scope>NUCLEOTIDE SEQUENCE [LARGE SCALE GENOMIC DNA]</scope>
    <source>
        <strain evidence="5">cv. 9930</strain>
    </source>
</reference>
<evidence type="ECO:0000313" key="5">
    <source>
        <dbReference type="Proteomes" id="UP000029981"/>
    </source>
</evidence>
<feature type="compositionally biased region" description="Polar residues" evidence="1">
    <location>
        <begin position="119"/>
        <end position="141"/>
    </location>
</feature>
<proteinExistence type="predicted"/>
<protein>
    <recommendedName>
        <fullName evidence="6">Cleavage stimulation factor subunit 2 hinge domain-containing protein</fullName>
    </recommendedName>
</protein>
<dbReference type="InterPro" id="IPR025742">
    <property type="entry name" value="CSTF2_hinge"/>
</dbReference>
<dbReference type="InterPro" id="IPR026896">
    <property type="entry name" value="CSTF_C"/>
</dbReference>
<keyword evidence="5" id="KW-1185">Reference proteome</keyword>
<reference evidence="4 5" key="3">
    <citation type="journal article" date="2010" name="BMC Genomics">
        <title>Transcriptome sequencing and comparative analysis of cucumber flowers with different sex types.</title>
        <authorList>
            <person name="Guo S."/>
            <person name="Zheng Y."/>
            <person name="Joung J.G."/>
            <person name="Liu S."/>
            <person name="Zhang Z."/>
            <person name="Crasta O.R."/>
            <person name="Sobral B.W."/>
            <person name="Xu Y."/>
            <person name="Huang S."/>
            <person name="Fei Z."/>
        </authorList>
    </citation>
    <scope>NUCLEOTIDE SEQUENCE [LARGE SCALE GENOMIC DNA]</scope>
    <source>
        <strain evidence="5">cv. 9930</strain>
    </source>
</reference>
<reference evidence="4 5" key="2">
    <citation type="journal article" date="2009" name="PLoS ONE">
        <title>An integrated genetic and cytogenetic map of the cucumber genome.</title>
        <authorList>
            <person name="Ren Y."/>
            <person name="Zhang Z."/>
            <person name="Liu J."/>
            <person name="Staub J.E."/>
            <person name="Han Y."/>
            <person name="Cheng Z."/>
            <person name="Li X."/>
            <person name="Lu J."/>
            <person name="Miao H."/>
            <person name="Kang H."/>
            <person name="Xie B."/>
            <person name="Gu X."/>
            <person name="Wang X."/>
            <person name="Du Y."/>
            <person name="Jin W."/>
            <person name="Huang S."/>
        </authorList>
    </citation>
    <scope>NUCLEOTIDE SEQUENCE [LARGE SCALE GENOMIC DNA]</scope>
    <source>
        <strain evidence="5">cv. 9930</strain>
    </source>
</reference>
<dbReference type="eggNOG" id="ENOG502QRPP">
    <property type="taxonomic scope" value="Eukaryota"/>
</dbReference>
<dbReference type="Pfam" id="PF14327">
    <property type="entry name" value="CSTF2_hinge"/>
    <property type="match status" value="1"/>
</dbReference>
<dbReference type="InterPro" id="IPR038192">
    <property type="entry name" value="CSTF_C_sf"/>
</dbReference>
<evidence type="ECO:0000256" key="1">
    <source>
        <dbReference type="SAM" id="MobiDB-lite"/>
    </source>
</evidence>
<reference evidence="4 5" key="4">
    <citation type="journal article" date="2011" name="BMC Genomics">
        <title>RNA-Seq improves annotation of protein-coding genes in the cucumber genome.</title>
        <authorList>
            <person name="Li Z."/>
            <person name="Zhang Z."/>
            <person name="Yan P."/>
            <person name="Huang S."/>
            <person name="Fei Z."/>
            <person name="Lin K."/>
        </authorList>
    </citation>
    <scope>NUCLEOTIDE SEQUENCE [LARGE SCALE GENOMIC DNA]</scope>
    <source>
        <strain evidence="5">cv. 9930</strain>
    </source>
</reference>
<evidence type="ECO:0000259" key="2">
    <source>
        <dbReference type="Pfam" id="PF14304"/>
    </source>
</evidence>
<dbReference type="STRING" id="3659.A0A0A0LQD8"/>
<dbReference type="Proteomes" id="UP000029981">
    <property type="component" value="Chromosome 1"/>
</dbReference>
<feature type="region of interest" description="Disordered" evidence="1">
    <location>
        <begin position="69"/>
        <end position="187"/>
    </location>
</feature>
<feature type="compositionally biased region" description="Low complexity" evidence="1">
    <location>
        <begin position="273"/>
        <end position="282"/>
    </location>
</feature>
<evidence type="ECO:0000259" key="3">
    <source>
        <dbReference type="Pfam" id="PF14327"/>
    </source>
</evidence>
<accession>A0A0A0LQD8</accession>